<evidence type="ECO:0000256" key="3">
    <source>
        <dbReference type="ARBA" id="ARBA00023235"/>
    </source>
</evidence>
<dbReference type="UniPathway" id="UPA00042">
    <property type="reaction ID" value="UER00497"/>
</dbReference>
<protein>
    <recommendedName>
        <fullName evidence="4">Alanine racemase</fullName>
        <ecNumber evidence="4">5.1.1.1</ecNumber>
    </recommendedName>
</protein>
<feature type="binding site" evidence="4 6">
    <location>
        <position position="349"/>
    </location>
    <ligand>
        <name>substrate</name>
    </ligand>
</feature>
<evidence type="ECO:0000259" key="7">
    <source>
        <dbReference type="SMART" id="SM01005"/>
    </source>
</evidence>
<evidence type="ECO:0000256" key="4">
    <source>
        <dbReference type="HAMAP-Rule" id="MF_01201"/>
    </source>
</evidence>
<comment type="catalytic activity">
    <reaction evidence="4">
        <text>L-alanine = D-alanine</text>
        <dbReference type="Rhea" id="RHEA:20249"/>
        <dbReference type="ChEBI" id="CHEBI:57416"/>
        <dbReference type="ChEBI" id="CHEBI:57972"/>
        <dbReference type="EC" id="5.1.1.1"/>
    </reaction>
</comment>
<dbReference type="GO" id="GO:0005829">
    <property type="term" value="C:cytosol"/>
    <property type="evidence" value="ECO:0007669"/>
    <property type="project" value="TreeGrafter"/>
</dbReference>
<feature type="domain" description="Alanine racemase C-terminal" evidence="7">
    <location>
        <begin position="280"/>
        <end position="408"/>
    </location>
</feature>
<comment type="function">
    <text evidence="4">Catalyzes the interconversion of L-alanine and D-alanine. May also act on other amino acids.</text>
</comment>
<dbReference type="InterPro" id="IPR000821">
    <property type="entry name" value="Ala_racemase"/>
</dbReference>
<dbReference type="Pfam" id="PF01168">
    <property type="entry name" value="Ala_racemase_N"/>
    <property type="match status" value="1"/>
</dbReference>
<keyword evidence="9" id="KW-1185">Reference proteome</keyword>
<comment type="pathway">
    <text evidence="4">Amino-acid biosynthesis; D-alanine biosynthesis; D-alanine from L-alanine: step 1/1.</text>
</comment>
<accession>A0A3A8QM11</accession>
<evidence type="ECO:0000256" key="5">
    <source>
        <dbReference type="PIRSR" id="PIRSR600821-50"/>
    </source>
</evidence>
<dbReference type="GO" id="GO:0030632">
    <property type="term" value="P:D-alanine biosynthetic process"/>
    <property type="evidence" value="ECO:0007669"/>
    <property type="project" value="UniProtKB-UniRule"/>
</dbReference>
<keyword evidence="2 4" id="KW-0663">Pyridoxal phosphate</keyword>
<comment type="cofactor">
    <cofactor evidence="1 4 5">
        <name>pyridoxal 5'-phosphate</name>
        <dbReference type="ChEBI" id="CHEBI:597326"/>
    </cofactor>
</comment>
<evidence type="ECO:0000256" key="6">
    <source>
        <dbReference type="PIRSR" id="PIRSR600821-52"/>
    </source>
</evidence>
<gene>
    <name evidence="8" type="primary">alr</name>
    <name evidence="8" type="ORF">D7X96_13835</name>
</gene>
<dbReference type="CDD" id="cd00430">
    <property type="entry name" value="PLPDE_III_AR"/>
    <property type="match status" value="1"/>
</dbReference>
<dbReference type="EMBL" id="RAWM01000030">
    <property type="protein sequence ID" value="RKH69713.1"/>
    <property type="molecule type" value="Genomic_DNA"/>
</dbReference>
<dbReference type="PANTHER" id="PTHR30511:SF0">
    <property type="entry name" value="ALANINE RACEMASE, CATABOLIC-RELATED"/>
    <property type="match status" value="1"/>
</dbReference>
<dbReference type="InterPro" id="IPR001608">
    <property type="entry name" value="Ala_racemase_N"/>
</dbReference>
<dbReference type="Gene3D" id="3.20.20.10">
    <property type="entry name" value="Alanine racemase"/>
    <property type="match status" value="1"/>
</dbReference>
<dbReference type="InterPro" id="IPR011079">
    <property type="entry name" value="Ala_racemase_C"/>
</dbReference>
<dbReference type="NCBIfam" id="TIGR00492">
    <property type="entry name" value="alr"/>
    <property type="match status" value="1"/>
</dbReference>
<dbReference type="PROSITE" id="PS00395">
    <property type="entry name" value="ALANINE_RACEMASE"/>
    <property type="match status" value="1"/>
</dbReference>
<dbReference type="PRINTS" id="PR00992">
    <property type="entry name" value="ALARACEMASE"/>
</dbReference>
<dbReference type="InterPro" id="IPR009006">
    <property type="entry name" value="Ala_racemase/Decarboxylase_C"/>
</dbReference>
<dbReference type="HAMAP" id="MF_01201">
    <property type="entry name" value="Ala_racemase"/>
    <property type="match status" value="1"/>
</dbReference>
<dbReference type="PANTHER" id="PTHR30511">
    <property type="entry name" value="ALANINE RACEMASE"/>
    <property type="match status" value="1"/>
</dbReference>
<feature type="active site" description="Proton acceptor; specific for L-alanine" evidence="4">
    <location>
        <position position="301"/>
    </location>
</feature>
<dbReference type="Gene3D" id="2.40.37.10">
    <property type="entry name" value="Lyase, Ornithine Decarboxylase, Chain A, domain 1"/>
    <property type="match status" value="1"/>
</dbReference>
<keyword evidence="3 4" id="KW-0413">Isomerase</keyword>
<dbReference type="InterPro" id="IPR020622">
    <property type="entry name" value="Ala_racemase_pyridoxalP-BS"/>
</dbReference>
<organism evidence="8 9">
    <name type="scientific">Corallococcus interemptor</name>
    <dbReference type="NCBI Taxonomy" id="2316720"/>
    <lineage>
        <taxon>Bacteria</taxon>
        <taxon>Pseudomonadati</taxon>
        <taxon>Myxococcota</taxon>
        <taxon>Myxococcia</taxon>
        <taxon>Myxococcales</taxon>
        <taxon>Cystobacterineae</taxon>
        <taxon>Myxococcaceae</taxon>
        <taxon>Corallococcus</taxon>
    </lineage>
</organism>
<dbReference type="InterPro" id="IPR029066">
    <property type="entry name" value="PLP-binding_barrel"/>
</dbReference>
<feature type="binding site" evidence="4 6">
    <location>
        <position position="160"/>
    </location>
    <ligand>
        <name>substrate</name>
    </ligand>
</feature>
<proteinExistence type="inferred from homology"/>
<dbReference type="GO" id="GO:0030170">
    <property type="term" value="F:pyridoxal phosphate binding"/>
    <property type="evidence" value="ECO:0007669"/>
    <property type="project" value="UniProtKB-UniRule"/>
</dbReference>
<feature type="active site" description="Proton acceptor; specific for D-alanine" evidence="4">
    <location>
        <position position="57"/>
    </location>
</feature>
<dbReference type="SUPFAM" id="SSF51419">
    <property type="entry name" value="PLP-binding barrel"/>
    <property type="match status" value="1"/>
</dbReference>
<dbReference type="SMART" id="SM01005">
    <property type="entry name" value="Ala_racemase_C"/>
    <property type="match status" value="1"/>
</dbReference>
<evidence type="ECO:0000313" key="9">
    <source>
        <dbReference type="Proteomes" id="UP000282656"/>
    </source>
</evidence>
<dbReference type="OrthoDB" id="9813814at2"/>
<dbReference type="SUPFAM" id="SSF50621">
    <property type="entry name" value="Alanine racemase C-terminal domain-like"/>
    <property type="match status" value="1"/>
</dbReference>
<evidence type="ECO:0000313" key="8">
    <source>
        <dbReference type="EMBL" id="RKH69713.1"/>
    </source>
</evidence>
<dbReference type="GO" id="GO:0008784">
    <property type="term" value="F:alanine racemase activity"/>
    <property type="evidence" value="ECO:0007669"/>
    <property type="project" value="UniProtKB-UniRule"/>
</dbReference>
<dbReference type="Pfam" id="PF00842">
    <property type="entry name" value="Ala_racemase_C"/>
    <property type="match status" value="1"/>
</dbReference>
<dbReference type="AlphaFoldDB" id="A0A3A8QM11"/>
<sequence length="409" mass="43792">MSGCGGVNVRDVGAGPGDAVYSSWLEVSASHLKHNVAAFRALESSGPTPRALGAVLKGNAYGHGLAQVLPVVHAGVDVLYFIAPQDALTVRAHESAHGLPARQVVVLGAVAPEEAVVLAHQGIDVVVADRSWADAVPALRAAKLPRPLRVHVHIDTGLGREGFTLDQLPRETRFLADAPDVFEPVGVLSHFANTEDVTEQAYALAQLDAFETALAHLSAQLKPAKPLQRHIAASAAALVLPRARYEAARVGISLYGLWPSPETRLSARLVLGELPVLKPVLSWRCRSQVVKWLPAGAYVGYGCTYRCPEPTRIAVLPVGYYDGYPRLASGKAHVLVNGRRCAVLGRVMMNHLMVDVTRATADERPVTATLLGRDGEESVSAESLAGWAQTIHYELVTRLGAHLRRVVVE</sequence>
<dbReference type="EC" id="5.1.1.1" evidence="4"/>
<comment type="caution">
    <text evidence="8">The sequence shown here is derived from an EMBL/GenBank/DDBJ whole genome shotgun (WGS) entry which is preliminary data.</text>
</comment>
<dbReference type="Proteomes" id="UP000282656">
    <property type="component" value="Unassembled WGS sequence"/>
</dbReference>
<reference evidence="9" key="1">
    <citation type="submission" date="2018-09" db="EMBL/GenBank/DDBJ databases">
        <authorList>
            <person name="Livingstone P.G."/>
            <person name="Whitworth D.E."/>
        </authorList>
    </citation>
    <scope>NUCLEOTIDE SEQUENCE [LARGE SCALE GENOMIC DNA]</scope>
    <source>
        <strain evidence="9">AB047A</strain>
    </source>
</reference>
<name>A0A3A8QM11_9BACT</name>
<feature type="modified residue" description="N6-(pyridoxal phosphate)lysine" evidence="4 5">
    <location>
        <position position="57"/>
    </location>
</feature>
<evidence type="ECO:0000256" key="2">
    <source>
        <dbReference type="ARBA" id="ARBA00022898"/>
    </source>
</evidence>
<evidence type="ECO:0000256" key="1">
    <source>
        <dbReference type="ARBA" id="ARBA00001933"/>
    </source>
</evidence>
<comment type="similarity">
    <text evidence="4">Belongs to the alanine racemase family.</text>
</comment>